<dbReference type="Pfam" id="PF05175">
    <property type="entry name" value="MTS"/>
    <property type="match status" value="1"/>
</dbReference>
<dbReference type="OrthoDB" id="270332at2"/>
<dbReference type="RefSeq" id="WP_090643683.1">
    <property type="nucleotide sequence ID" value="NZ_CBCRYE010000001.1"/>
</dbReference>
<dbReference type="PRINTS" id="PR00507">
    <property type="entry name" value="N12N6MTFRASE"/>
</dbReference>
<keyword evidence="4" id="KW-0808">Transferase</keyword>
<gene>
    <name evidence="4" type="ORF">SAMN02927928_0693</name>
</gene>
<proteinExistence type="predicted"/>
<keyword evidence="1 4" id="KW-0489">Methyltransferase</keyword>
<sequence length="364" mass="40464">MQDILHYTPEKTAKALIAKSRIGNPHSVADFCVGDGSLIRAAAIRWPEARLFINDVDTEALAHAAMKVPSASLSSVDFLSEQLTEHLHSNNFQRFSTILLNPPFANVGAKRWRPRGIFSDVPCSRAMAFLLTAVDHIEHDGEVLAILPASTIHSHIDETARNVLGQVGKFRVLSKPALGVFPRISATTYMVRVSKVRPEKRKMSEETGLSADCARLVECIVRGNISTKKSERVVTDDTEGMVHTTSIKNGKIVEIYQLPQTMEARSSRKILENYILIPRVGKIDPGHIVMKLCSAPLHLSDCLFAIRCDSPDMVSEIHARLIDDFTNLKELYKGTGAPYLTRDHLAKYMTKLLSKKIIKRLCGN</sequence>
<dbReference type="SUPFAM" id="SSF53335">
    <property type="entry name" value="S-adenosyl-L-methionine-dependent methyltransferases"/>
    <property type="match status" value="1"/>
</dbReference>
<dbReference type="AlphaFoldDB" id="A0A1G4PVC8"/>
<accession>A0A1G4PVC8</accession>
<feature type="domain" description="Methyltransferase small" evidence="3">
    <location>
        <begin position="26"/>
        <end position="109"/>
    </location>
</feature>
<evidence type="ECO:0000259" key="3">
    <source>
        <dbReference type="Pfam" id="PF05175"/>
    </source>
</evidence>
<name>A0A1G4PVC8_9CAUL</name>
<keyword evidence="5" id="KW-1185">Reference proteome</keyword>
<protein>
    <submittedName>
        <fullName evidence="4">Methyltransferase small domain-containing protein</fullName>
    </submittedName>
</protein>
<dbReference type="InterPro" id="IPR007848">
    <property type="entry name" value="Small_mtfrase_dom"/>
</dbReference>
<dbReference type="InterPro" id="IPR029063">
    <property type="entry name" value="SAM-dependent_MTases_sf"/>
</dbReference>
<dbReference type="Gene3D" id="3.40.50.150">
    <property type="entry name" value="Vaccinia Virus protein VP39"/>
    <property type="match status" value="1"/>
</dbReference>
<dbReference type="STRING" id="260084.SAMN02927928_0693"/>
<reference evidence="5" key="1">
    <citation type="submission" date="2016-10" db="EMBL/GenBank/DDBJ databases">
        <authorList>
            <person name="Varghese N."/>
            <person name="Submissions S."/>
        </authorList>
    </citation>
    <scope>NUCLEOTIDE SEQUENCE [LARGE SCALE GENOMIC DNA]</scope>
    <source>
        <strain evidence="5">CGMCC 1.3431</strain>
    </source>
</reference>
<keyword evidence="2" id="KW-0949">S-adenosyl-L-methionine</keyword>
<evidence type="ECO:0000256" key="2">
    <source>
        <dbReference type="ARBA" id="ARBA00022691"/>
    </source>
</evidence>
<dbReference type="GO" id="GO:0008168">
    <property type="term" value="F:methyltransferase activity"/>
    <property type="evidence" value="ECO:0007669"/>
    <property type="project" value="UniProtKB-KW"/>
</dbReference>
<evidence type="ECO:0000313" key="5">
    <source>
        <dbReference type="Proteomes" id="UP000199150"/>
    </source>
</evidence>
<organism evidence="4 5">
    <name type="scientific">Asticcacaulis taihuensis</name>
    <dbReference type="NCBI Taxonomy" id="260084"/>
    <lineage>
        <taxon>Bacteria</taxon>
        <taxon>Pseudomonadati</taxon>
        <taxon>Pseudomonadota</taxon>
        <taxon>Alphaproteobacteria</taxon>
        <taxon>Caulobacterales</taxon>
        <taxon>Caulobacteraceae</taxon>
        <taxon>Asticcacaulis</taxon>
    </lineage>
</organism>
<dbReference type="Proteomes" id="UP000199150">
    <property type="component" value="Unassembled WGS sequence"/>
</dbReference>
<evidence type="ECO:0000313" key="4">
    <source>
        <dbReference type="EMBL" id="SCW36242.1"/>
    </source>
</evidence>
<dbReference type="EMBL" id="FMTS01000001">
    <property type="protein sequence ID" value="SCW36242.1"/>
    <property type="molecule type" value="Genomic_DNA"/>
</dbReference>
<dbReference type="GO" id="GO:0032259">
    <property type="term" value="P:methylation"/>
    <property type="evidence" value="ECO:0007669"/>
    <property type="project" value="UniProtKB-KW"/>
</dbReference>
<evidence type="ECO:0000256" key="1">
    <source>
        <dbReference type="ARBA" id="ARBA00022603"/>
    </source>
</evidence>